<evidence type="ECO:0000256" key="5">
    <source>
        <dbReference type="ARBA" id="ARBA00022683"/>
    </source>
</evidence>
<dbReference type="GO" id="GO:0005886">
    <property type="term" value="C:plasma membrane"/>
    <property type="evidence" value="ECO:0007669"/>
    <property type="project" value="UniProtKB-SubCell"/>
</dbReference>
<name>E6U318_ETHHY</name>
<feature type="transmembrane region" description="Helical" evidence="9">
    <location>
        <begin position="40"/>
        <end position="68"/>
    </location>
</feature>
<sequence length="288" mass="29900">MSINILQAALLGLFACLASLPGMGGTTIGNYTLGRPLVAGLIVGLIMGDVTTGVIVGAAIQIVYIALVTPGGTVSADVRAVSYIGIPLAIMAIKGLGISPATTQAQQLATSLGAAVGTVGTVLFYLTATINLVWQHIGWKAIEEGNLHRVYLVNKGLPWISHIICSFIPAFAINLVGSSMVSAIKTYLPMDGIAMKTLFTLGSLLPAVGIAILLKQVITKPVHFLSFFFGFTLCAIMGLNLVSAALVAGFFAVITYNIQMVALKASKKAAIATSSGELSTTDDDEEDI</sequence>
<comment type="subcellular location">
    <subcellularLocation>
        <location evidence="1">Cell membrane</location>
        <topology evidence="1">Multi-pass membrane protein</topology>
    </subcellularLocation>
</comment>
<protein>
    <submittedName>
        <fullName evidence="10">Phosphotransferase system PTS sorbose-specific IIC subunit</fullName>
    </submittedName>
</protein>
<dbReference type="RefSeq" id="WP_013484755.1">
    <property type="nucleotide sequence ID" value="NC_014828.1"/>
</dbReference>
<dbReference type="eggNOG" id="COG3715">
    <property type="taxonomic scope" value="Bacteria"/>
</dbReference>
<keyword evidence="7 9" id="KW-1133">Transmembrane helix</keyword>
<dbReference type="EMBL" id="CP002400">
    <property type="protein sequence ID" value="ADU26385.1"/>
    <property type="molecule type" value="Genomic_DNA"/>
</dbReference>
<organism evidence="10 11">
    <name type="scientific">Ethanoligenens harbinense (strain DSM 18485 / JCM 12961 / CGMCC 1.5033 / YUAN-3)</name>
    <dbReference type="NCBI Taxonomy" id="663278"/>
    <lineage>
        <taxon>Bacteria</taxon>
        <taxon>Bacillati</taxon>
        <taxon>Bacillota</taxon>
        <taxon>Clostridia</taxon>
        <taxon>Eubacteriales</taxon>
        <taxon>Oscillospiraceae</taxon>
        <taxon>Ethanoligenens</taxon>
    </lineage>
</organism>
<reference evidence="10 11" key="1">
    <citation type="submission" date="2010-12" db="EMBL/GenBank/DDBJ databases">
        <title>Complete sequence of Ethanoligenens harbinense YUAN-3.</title>
        <authorList>
            <person name="Lucas S."/>
            <person name="Copeland A."/>
            <person name="Lapidus A."/>
            <person name="Cheng J.-F."/>
            <person name="Bruce D."/>
            <person name="Goodwin L."/>
            <person name="Pitluck S."/>
            <person name="Chertkov O."/>
            <person name="Misra M."/>
            <person name="Detter J.C."/>
            <person name="Han C."/>
            <person name="Tapia R."/>
            <person name="Land M."/>
            <person name="Hauser L."/>
            <person name="Jeffries C."/>
            <person name="Kyrpides N."/>
            <person name="Ivanova N."/>
            <person name="Mikhailova N."/>
            <person name="Wang A."/>
            <person name="Mouttaki H."/>
            <person name="He Z."/>
            <person name="Zhou J."/>
            <person name="Hemme C.L."/>
            <person name="Woyke T."/>
        </authorList>
    </citation>
    <scope>NUCLEOTIDE SEQUENCE [LARGE SCALE GENOMIC DNA]</scope>
    <source>
        <strain evidence="11">DSM 18485 / JCM 12961 / CGMCC 1.5033 / YUAN-3</strain>
    </source>
</reference>
<evidence type="ECO:0000256" key="9">
    <source>
        <dbReference type="SAM" id="Phobius"/>
    </source>
</evidence>
<dbReference type="GO" id="GO:0009401">
    <property type="term" value="P:phosphoenolpyruvate-dependent sugar phosphotransferase system"/>
    <property type="evidence" value="ECO:0007669"/>
    <property type="project" value="UniProtKB-KW"/>
</dbReference>
<accession>E6U318</accession>
<dbReference type="Pfam" id="PF03609">
    <property type="entry name" value="EII-Sor"/>
    <property type="match status" value="1"/>
</dbReference>
<dbReference type="STRING" id="663278.Ethha_0816"/>
<evidence type="ECO:0000256" key="6">
    <source>
        <dbReference type="ARBA" id="ARBA00022692"/>
    </source>
</evidence>
<evidence type="ECO:0000256" key="8">
    <source>
        <dbReference type="ARBA" id="ARBA00023136"/>
    </source>
</evidence>
<keyword evidence="3" id="KW-1003">Cell membrane</keyword>
<evidence type="ECO:0000313" key="11">
    <source>
        <dbReference type="Proteomes" id="UP000001551"/>
    </source>
</evidence>
<dbReference type="GO" id="GO:0016740">
    <property type="term" value="F:transferase activity"/>
    <property type="evidence" value="ECO:0007669"/>
    <property type="project" value="UniProtKB-KW"/>
</dbReference>
<keyword evidence="6 9" id="KW-0812">Transmembrane</keyword>
<keyword evidence="10" id="KW-0808">Transferase</keyword>
<keyword evidence="4" id="KW-0762">Sugar transport</keyword>
<gene>
    <name evidence="10" type="ordered locus">Ethha_0816</name>
</gene>
<feature type="transmembrane region" description="Helical" evidence="9">
    <location>
        <begin position="159"/>
        <end position="181"/>
    </location>
</feature>
<dbReference type="Proteomes" id="UP000001551">
    <property type="component" value="Chromosome"/>
</dbReference>
<dbReference type="KEGG" id="eha:Ethha_0816"/>
<feature type="transmembrane region" description="Helical" evidence="9">
    <location>
        <begin position="80"/>
        <end position="99"/>
    </location>
</feature>
<evidence type="ECO:0000256" key="4">
    <source>
        <dbReference type="ARBA" id="ARBA00022597"/>
    </source>
</evidence>
<evidence type="ECO:0000256" key="1">
    <source>
        <dbReference type="ARBA" id="ARBA00004651"/>
    </source>
</evidence>
<dbReference type="AlphaFoldDB" id="E6U318"/>
<evidence type="ECO:0000313" key="10">
    <source>
        <dbReference type="EMBL" id="ADU26385.1"/>
    </source>
</evidence>
<feature type="transmembrane region" description="Helical" evidence="9">
    <location>
        <begin position="193"/>
        <end position="214"/>
    </location>
</feature>
<evidence type="ECO:0000256" key="2">
    <source>
        <dbReference type="ARBA" id="ARBA00022448"/>
    </source>
</evidence>
<keyword evidence="5" id="KW-0598">Phosphotransferase system</keyword>
<proteinExistence type="predicted"/>
<keyword evidence="8 9" id="KW-0472">Membrane</keyword>
<evidence type="ECO:0000256" key="3">
    <source>
        <dbReference type="ARBA" id="ARBA00022475"/>
    </source>
</evidence>
<feature type="transmembrane region" description="Helical" evidence="9">
    <location>
        <begin position="111"/>
        <end position="134"/>
    </location>
</feature>
<feature type="transmembrane region" description="Helical" evidence="9">
    <location>
        <begin position="226"/>
        <end position="254"/>
    </location>
</feature>
<dbReference type="HOGENOM" id="CLU_069101_3_0_9"/>
<dbReference type="InterPro" id="IPR004700">
    <property type="entry name" value="PTS_IIC_man"/>
</dbReference>
<keyword evidence="2" id="KW-0813">Transport</keyword>
<dbReference type="PROSITE" id="PS51106">
    <property type="entry name" value="PTS_EIIC_TYPE_4"/>
    <property type="match status" value="1"/>
</dbReference>
<evidence type="ECO:0000256" key="7">
    <source>
        <dbReference type="ARBA" id="ARBA00022989"/>
    </source>
</evidence>
<keyword evidence="11" id="KW-1185">Reference proteome</keyword>